<feature type="repeat" description="WD" evidence="3">
    <location>
        <begin position="404"/>
        <end position="436"/>
    </location>
</feature>
<dbReference type="SUPFAM" id="SSF50978">
    <property type="entry name" value="WD40 repeat-like"/>
    <property type="match status" value="1"/>
</dbReference>
<dbReference type="PROSITE" id="PS50082">
    <property type="entry name" value="WD_REPEATS_2"/>
    <property type="match status" value="3"/>
</dbReference>
<dbReference type="AlphaFoldDB" id="M2WSW9"/>
<dbReference type="SMART" id="SM00320">
    <property type="entry name" value="WD40"/>
    <property type="match status" value="7"/>
</dbReference>
<dbReference type="KEGG" id="gsl:Gasu_54310"/>
<dbReference type="OrthoDB" id="63070at2759"/>
<dbReference type="Pfam" id="PF00400">
    <property type="entry name" value="WD40"/>
    <property type="match status" value="5"/>
</dbReference>
<dbReference type="eggNOG" id="KOG0266">
    <property type="taxonomic scope" value="Eukaryota"/>
</dbReference>
<dbReference type="PRINTS" id="PR00320">
    <property type="entry name" value="GPROTEINBRPT"/>
</dbReference>
<name>M2WSW9_GALSU</name>
<protein>
    <submittedName>
        <fullName evidence="6">Transducin family protein / WD-40 repeat family protein</fullName>
    </submittedName>
</protein>
<dbReference type="GeneID" id="17085921"/>
<proteinExistence type="predicted"/>
<keyword evidence="7" id="KW-1185">Reference proteome</keyword>
<dbReference type="STRING" id="130081.M2WSW9"/>
<gene>
    <name evidence="6" type="ORF">Gasu_54310</name>
</gene>
<keyword evidence="2" id="KW-0677">Repeat</keyword>
<dbReference type="EMBL" id="KB454539">
    <property type="protein sequence ID" value="EME26980.1"/>
    <property type="molecule type" value="Genomic_DNA"/>
</dbReference>
<dbReference type="Gramene" id="EME26980">
    <property type="protein sequence ID" value="EME26980"/>
    <property type="gene ID" value="Gasu_54310"/>
</dbReference>
<evidence type="ECO:0000256" key="1">
    <source>
        <dbReference type="ARBA" id="ARBA00022574"/>
    </source>
</evidence>
<dbReference type="InterPro" id="IPR001680">
    <property type="entry name" value="WD40_rpt"/>
</dbReference>
<dbReference type="PANTHER" id="PTHR19847:SF7">
    <property type="entry name" value="DDB1- AND CUL4-ASSOCIATED FACTOR 11"/>
    <property type="match status" value="1"/>
</dbReference>
<keyword evidence="5" id="KW-0732">Signal</keyword>
<accession>M2WSW9</accession>
<dbReference type="RefSeq" id="XP_005703500.1">
    <property type="nucleotide sequence ID" value="XM_005703443.1"/>
</dbReference>
<reference evidence="7" key="1">
    <citation type="journal article" date="2013" name="Science">
        <title>Gene transfer from bacteria and archaea facilitated evolution of an extremophilic eukaryote.</title>
        <authorList>
            <person name="Schonknecht G."/>
            <person name="Chen W.H."/>
            <person name="Ternes C.M."/>
            <person name="Barbier G.G."/>
            <person name="Shrestha R.P."/>
            <person name="Stanke M."/>
            <person name="Brautigam A."/>
            <person name="Baker B.J."/>
            <person name="Banfield J.F."/>
            <person name="Garavito R.M."/>
            <person name="Carr K."/>
            <person name="Wilkerson C."/>
            <person name="Rensing S.A."/>
            <person name="Gagneul D."/>
            <person name="Dickenson N.E."/>
            <person name="Oesterhelt C."/>
            <person name="Lercher M.J."/>
            <person name="Weber A.P."/>
        </authorList>
    </citation>
    <scope>NUCLEOTIDE SEQUENCE [LARGE SCALE GENOMIC DNA]</scope>
    <source>
        <strain evidence="7">074W</strain>
    </source>
</reference>
<feature type="region of interest" description="Disordered" evidence="4">
    <location>
        <begin position="452"/>
        <end position="502"/>
    </location>
</feature>
<dbReference type="GO" id="GO:0043161">
    <property type="term" value="P:proteasome-mediated ubiquitin-dependent protein catabolic process"/>
    <property type="evidence" value="ECO:0007669"/>
    <property type="project" value="TreeGrafter"/>
</dbReference>
<feature type="chain" id="PRO_5004028683" evidence="5">
    <location>
        <begin position="27"/>
        <end position="502"/>
    </location>
</feature>
<evidence type="ECO:0000256" key="5">
    <source>
        <dbReference type="SAM" id="SignalP"/>
    </source>
</evidence>
<dbReference type="FunFam" id="2.130.10.10:FF:000492">
    <property type="entry name" value="LEC14B homolog isoform X2"/>
    <property type="match status" value="1"/>
</dbReference>
<evidence type="ECO:0000313" key="7">
    <source>
        <dbReference type="Proteomes" id="UP000030680"/>
    </source>
</evidence>
<evidence type="ECO:0000256" key="2">
    <source>
        <dbReference type="ARBA" id="ARBA00022737"/>
    </source>
</evidence>
<dbReference type="InterPro" id="IPR036322">
    <property type="entry name" value="WD40_repeat_dom_sf"/>
</dbReference>
<feature type="repeat" description="WD" evidence="3">
    <location>
        <begin position="275"/>
        <end position="316"/>
    </location>
</feature>
<dbReference type="OMA" id="EHTFPQM"/>
<evidence type="ECO:0000256" key="4">
    <source>
        <dbReference type="SAM" id="MobiDB-lite"/>
    </source>
</evidence>
<dbReference type="InterPro" id="IPR015943">
    <property type="entry name" value="WD40/YVTN_repeat-like_dom_sf"/>
</dbReference>
<keyword evidence="1 3" id="KW-0853">WD repeat</keyword>
<organism evidence="6 7">
    <name type="scientific">Galdieria sulphuraria</name>
    <name type="common">Red alga</name>
    <dbReference type="NCBI Taxonomy" id="130081"/>
    <lineage>
        <taxon>Eukaryota</taxon>
        <taxon>Rhodophyta</taxon>
        <taxon>Bangiophyceae</taxon>
        <taxon>Galdieriales</taxon>
        <taxon>Galdieriaceae</taxon>
        <taxon>Galdieria</taxon>
    </lineage>
</organism>
<dbReference type="PROSITE" id="PS50294">
    <property type="entry name" value="WD_REPEATS_REGION"/>
    <property type="match status" value="3"/>
</dbReference>
<dbReference type="InterPro" id="IPR020472">
    <property type="entry name" value="WD40_PAC1"/>
</dbReference>
<evidence type="ECO:0000256" key="3">
    <source>
        <dbReference type="PROSITE-ProRule" id="PRU00221"/>
    </source>
</evidence>
<sequence>MAHNTSSSSSHSWTFGFLMAAAVVTAQQNQENLLAKEHELLHRIKRQTDGTSFKTVTSLLERRERTGNLKSSAKANITQRFVPNLFRAYVSKCSRRIYGGFFSPDGTLFCSSEQDDAINIFQTDCCVNSWKHIKAIPCRNVNWTVTDMSMSPNQSLLAFTSITSLVQLVGVASDSSFYQCVSLGTRSSEGFGLWSIRFSPSGSQLLAGSANNAVLLYDLSRQELLENLSSHVDDVNAVSFLDDTGNVFVSGSDDSFCMLWDRRTQQKKNGPIGIFAGHSDGITYICPKGDGLYFISNSKDQTIKLWDTRKMVSTNDWKQLLSTRPPRHVWDYRWMEYPRPVNVGRVHEKDTSLRTFVGHQTLKTLIRCRFSPQSTTGQRYVYCGSHDGAVYIYDIVQGELMTQLKGHKAVVRDVDWHPYLPVMASSSWDGTIALWSSHPWQTTVWRDAEDTPLWDSLSEEEDDDDEESEYSEESDEESECSDEESDEDDCSDREDTDEDSSS</sequence>
<dbReference type="Proteomes" id="UP000030680">
    <property type="component" value="Unassembled WGS sequence"/>
</dbReference>
<feature type="compositionally biased region" description="Acidic residues" evidence="4">
    <location>
        <begin position="457"/>
        <end position="502"/>
    </location>
</feature>
<feature type="repeat" description="WD" evidence="3">
    <location>
        <begin position="228"/>
        <end position="270"/>
    </location>
</feature>
<feature type="signal peptide" evidence="5">
    <location>
        <begin position="1"/>
        <end position="26"/>
    </location>
</feature>
<dbReference type="Gene3D" id="2.130.10.10">
    <property type="entry name" value="YVTN repeat-like/Quinoprotein amine dehydrogenase"/>
    <property type="match status" value="2"/>
</dbReference>
<dbReference type="PANTHER" id="PTHR19847">
    <property type="entry name" value="DDB1- AND CUL4-ASSOCIATED FACTOR 11"/>
    <property type="match status" value="1"/>
</dbReference>
<dbReference type="InterPro" id="IPR051859">
    <property type="entry name" value="DCAF"/>
</dbReference>
<dbReference type="GO" id="GO:0080008">
    <property type="term" value="C:Cul4-RING E3 ubiquitin ligase complex"/>
    <property type="evidence" value="ECO:0007669"/>
    <property type="project" value="TreeGrafter"/>
</dbReference>
<evidence type="ECO:0000313" key="6">
    <source>
        <dbReference type="EMBL" id="EME26980.1"/>
    </source>
</evidence>